<feature type="transmembrane region" description="Helical" evidence="1">
    <location>
        <begin position="85"/>
        <end position="105"/>
    </location>
</feature>
<evidence type="ECO:0000313" key="3">
    <source>
        <dbReference type="Proteomes" id="UP000599074"/>
    </source>
</evidence>
<evidence type="ECO:0000256" key="1">
    <source>
        <dbReference type="SAM" id="Phobius"/>
    </source>
</evidence>
<comment type="caution">
    <text evidence="2">The sequence shown here is derived from an EMBL/GenBank/DDBJ whole genome shotgun (WGS) entry which is preliminary data.</text>
</comment>
<dbReference type="EMBL" id="BOON01000006">
    <property type="protein sequence ID" value="GII21245.1"/>
    <property type="molecule type" value="Genomic_DNA"/>
</dbReference>
<reference evidence="2" key="1">
    <citation type="submission" date="2021-01" db="EMBL/GenBank/DDBJ databases">
        <title>Whole genome shotgun sequence of Planosporangium mesophilum NBRC 109066.</title>
        <authorList>
            <person name="Komaki H."/>
            <person name="Tamura T."/>
        </authorList>
    </citation>
    <scope>NUCLEOTIDE SEQUENCE</scope>
    <source>
        <strain evidence="2">NBRC 109066</strain>
    </source>
</reference>
<accession>A0A8J3WYG3</accession>
<proteinExistence type="predicted"/>
<keyword evidence="3" id="KW-1185">Reference proteome</keyword>
<evidence type="ECO:0000313" key="2">
    <source>
        <dbReference type="EMBL" id="GII21245.1"/>
    </source>
</evidence>
<gene>
    <name evidence="2" type="ORF">Pme01_08420</name>
</gene>
<keyword evidence="1" id="KW-0812">Transmembrane</keyword>
<evidence type="ECO:0008006" key="4">
    <source>
        <dbReference type="Google" id="ProtNLM"/>
    </source>
</evidence>
<name>A0A8J3WYG3_9ACTN</name>
<dbReference type="AlphaFoldDB" id="A0A8J3WYG3"/>
<keyword evidence="1" id="KW-0472">Membrane</keyword>
<organism evidence="2 3">
    <name type="scientific">Planosporangium mesophilum</name>
    <dbReference type="NCBI Taxonomy" id="689768"/>
    <lineage>
        <taxon>Bacteria</taxon>
        <taxon>Bacillati</taxon>
        <taxon>Actinomycetota</taxon>
        <taxon>Actinomycetes</taxon>
        <taxon>Micromonosporales</taxon>
        <taxon>Micromonosporaceae</taxon>
        <taxon>Planosporangium</taxon>
    </lineage>
</organism>
<feature type="transmembrane region" description="Helical" evidence="1">
    <location>
        <begin position="20"/>
        <end position="39"/>
    </location>
</feature>
<feature type="transmembrane region" description="Helical" evidence="1">
    <location>
        <begin position="59"/>
        <end position="78"/>
    </location>
</feature>
<keyword evidence="1" id="KW-1133">Transmembrane helix</keyword>
<protein>
    <recommendedName>
        <fullName evidence="4">DUF4383 domain-containing protein</fullName>
    </recommendedName>
</protein>
<dbReference type="Proteomes" id="UP000599074">
    <property type="component" value="Unassembled WGS sequence"/>
</dbReference>
<feature type="transmembrane region" description="Helical" evidence="1">
    <location>
        <begin position="111"/>
        <end position="135"/>
    </location>
</feature>
<sequence length="158" mass="16891">MHPMAHIPINHPLRPVYRALSGLIGLYVLIFGIIGFIQTSGLDFFARHGEWVLGLRTNPAFSILSIITGLAVLAGAVVGRNLFVLINLAAGGVFLIAGMAMMTLLRTDANILAFSMVNCIMSFIFGMVFLAAGLYGKVGTPEDAEAETAFRTGEPAHQ</sequence>